<protein>
    <submittedName>
        <fullName evidence="1">Virulence protein SciE type</fullName>
    </submittedName>
</protein>
<dbReference type="AlphaFoldDB" id="A0A0D0M4V8"/>
<dbReference type="Gene3D" id="1.25.40.10">
    <property type="entry name" value="Tetratricopeptide repeat domain"/>
    <property type="match status" value="1"/>
</dbReference>
<sequence length="292" mass="31425">MGDGFAVLGERSVAEHTEWVQRQIRASPQNASLRLALCHFLALRGEWQRAEDQLKLAAKIDPSFAPASATCAMALAAERHRTEFWNGGRAPAVVAGQAGWVDGLIAAAALPPERADEAAALREAARQDAHASPGMLSVVDRSDSRAAQAIDGEPVETAEFAWLCDGDVRIGAVLELLTPSGYAWLPLHAVRRLKFKRPQHLVDLLWAPAEIVLQDGRGLNGLVPVRYPGKLDGLDDETTLGRRTDWLPLAGEEQYAGVGQRTLISEAGDHSLLDVRLVEFDAAPATAEDAAP</sequence>
<reference evidence="1" key="1">
    <citation type="submission" date="2014-12" db="EMBL/GenBank/DDBJ databases">
        <title>16Stimator: statistical estimation of ribosomal gene copy numbers from draft genome assemblies.</title>
        <authorList>
            <person name="Perisin M.A."/>
            <person name="Vetter M."/>
            <person name="Gilbert J.A."/>
            <person name="Bergelson J."/>
        </authorList>
    </citation>
    <scope>NUCLEOTIDE SEQUENCE [LARGE SCALE GENOMIC DNA]</scope>
    <source>
        <strain evidence="1">MEDvA23</strain>
    </source>
</reference>
<dbReference type="InterPro" id="IPR009211">
    <property type="entry name" value="TagJ"/>
</dbReference>
<gene>
    <name evidence="1" type="ORF">RT97_00955</name>
</gene>
<organism evidence="1">
    <name type="scientific">Variovorax paradoxus</name>
    <dbReference type="NCBI Taxonomy" id="34073"/>
    <lineage>
        <taxon>Bacteria</taxon>
        <taxon>Pseudomonadati</taxon>
        <taxon>Pseudomonadota</taxon>
        <taxon>Betaproteobacteria</taxon>
        <taxon>Burkholderiales</taxon>
        <taxon>Comamonadaceae</taxon>
        <taxon>Variovorax</taxon>
    </lineage>
</organism>
<dbReference type="Proteomes" id="UP000032067">
    <property type="component" value="Unassembled WGS sequence"/>
</dbReference>
<dbReference type="EMBL" id="JXQQ01000004">
    <property type="protein sequence ID" value="KIQ36978.1"/>
    <property type="molecule type" value="Genomic_DNA"/>
</dbReference>
<dbReference type="InterPro" id="IPR011990">
    <property type="entry name" value="TPR-like_helical_dom_sf"/>
</dbReference>
<name>A0A0D0M4V8_VARPD</name>
<dbReference type="RefSeq" id="WP_042576910.1">
    <property type="nucleotide sequence ID" value="NZ_JXQQ01000004.1"/>
</dbReference>
<proteinExistence type="predicted"/>
<dbReference type="SUPFAM" id="SSF144059">
    <property type="entry name" value="ImpE-like"/>
    <property type="match status" value="1"/>
</dbReference>
<dbReference type="Pfam" id="PF07024">
    <property type="entry name" value="ImpE"/>
    <property type="match status" value="1"/>
</dbReference>
<comment type="caution">
    <text evidence="1">The sequence shown here is derived from an EMBL/GenBank/DDBJ whole genome shotgun (WGS) entry which is preliminary data.</text>
</comment>
<dbReference type="OrthoDB" id="5416084at2"/>
<accession>A0A0D0M4V8</accession>
<evidence type="ECO:0000313" key="1">
    <source>
        <dbReference type="EMBL" id="KIQ36978.1"/>
    </source>
</evidence>
<dbReference type="PIRSF" id="PIRSF029288">
    <property type="entry name" value="SciE_ImpE"/>
    <property type="match status" value="1"/>
</dbReference>